<dbReference type="Pfam" id="PF00135">
    <property type="entry name" value="COesterase"/>
    <property type="match status" value="1"/>
</dbReference>
<reference evidence="4" key="1">
    <citation type="submission" date="2022-10" db="EMBL/GenBank/DDBJ databases">
        <title>Genome assembly of Pristionchus species.</title>
        <authorList>
            <person name="Yoshida K."/>
            <person name="Sommer R.J."/>
        </authorList>
    </citation>
    <scope>NUCLEOTIDE SEQUENCE [LARGE SCALE GENOMIC DNA]</scope>
    <source>
        <strain evidence="4">RS5460</strain>
    </source>
</reference>
<evidence type="ECO:0000313" key="4">
    <source>
        <dbReference type="Proteomes" id="UP001328107"/>
    </source>
</evidence>
<evidence type="ECO:0000313" key="3">
    <source>
        <dbReference type="EMBL" id="GMR31155.1"/>
    </source>
</evidence>
<dbReference type="InterPro" id="IPR051093">
    <property type="entry name" value="Neuroligin/BSAL"/>
</dbReference>
<protein>
    <recommendedName>
        <fullName evidence="2">Carboxylesterase type B domain-containing protein</fullName>
    </recommendedName>
</protein>
<gene>
    <name evidence="3" type="ORF">PMAYCL1PPCAC_01350</name>
</gene>
<dbReference type="EMBL" id="BTRK01000001">
    <property type="protein sequence ID" value="GMR31155.1"/>
    <property type="molecule type" value="Genomic_DNA"/>
</dbReference>
<dbReference type="AlphaFoldDB" id="A0AAN4Z5P2"/>
<evidence type="ECO:0000259" key="2">
    <source>
        <dbReference type="Pfam" id="PF00135"/>
    </source>
</evidence>
<evidence type="ECO:0000256" key="1">
    <source>
        <dbReference type="ARBA" id="ARBA00005964"/>
    </source>
</evidence>
<proteinExistence type="inferred from homology"/>
<comment type="caution">
    <text evidence="3">The sequence shown here is derived from an EMBL/GenBank/DDBJ whole genome shotgun (WGS) entry which is preliminary data.</text>
</comment>
<dbReference type="InterPro" id="IPR002018">
    <property type="entry name" value="CarbesteraseB"/>
</dbReference>
<feature type="non-terminal residue" evidence="3">
    <location>
        <position position="1"/>
    </location>
</feature>
<organism evidence="3 4">
    <name type="scientific">Pristionchus mayeri</name>
    <dbReference type="NCBI Taxonomy" id="1317129"/>
    <lineage>
        <taxon>Eukaryota</taxon>
        <taxon>Metazoa</taxon>
        <taxon>Ecdysozoa</taxon>
        <taxon>Nematoda</taxon>
        <taxon>Chromadorea</taxon>
        <taxon>Rhabditida</taxon>
        <taxon>Rhabditina</taxon>
        <taxon>Diplogasteromorpha</taxon>
        <taxon>Diplogasteroidea</taxon>
        <taxon>Neodiplogasteridae</taxon>
        <taxon>Pristionchus</taxon>
    </lineage>
</organism>
<dbReference type="Gene3D" id="3.40.50.1820">
    <property type="entry name" value="alpha/beta hydrolase"/>
    <property type="match status" value="1"/>
</dbReference>
<dbReference type="InterPro" id="IPR029058">
    <property type="entry name" value="AB_hydrolase_fold"/>
</dbReference>
<dbReference type="Proteomes" id="UP001328107">
    <property type="component" value="Unassembled WGS sequence"/>
</dbReference>
<dbReference type="SUPFAM" id="SSF53474">
    <property type="entry name" value="alpha/beta-Hydrolases"/>
    <property type="match status" value="1"/>
</dbReference>
<keyword evidence="4" id="KW-1185">Reference proteome</keyword>
<comment type="similarity">
    <text evidence="1">Belongs to the type-B carboxylesterase/lipase family.</text>
</comment>
<accession>A0AAN4Z5P2</accession>
<name>A0AAN4Z5P2_9BILA</name>
<dbReference type="PANTHER" id="PTHR43903">
    <property type="entry name" value="NEUROLIGIN"/>
    <property type="match status" value="1"/>
</dbReference>
<feature type="non-terminal residue" evidence="3">
    <location>
        <position position="136"/>
    </location>
</feature>
<feature type="domain" description="Carboxylesterase type B" evidence="2">
    <location>
        <begin position="1"/>
        <end position="124"/>
    </location>
</feature>
<sequence>AILMSGSSLSEFAQSEKVVEESKKLAHSLNCSVSPSEEALECLRKFTSIEILEAVDNIGSSRRHPDVVTFGPHIDGDFFPCTIQELAVAAPKKRTLSGATDQESGMFVMNEDTKFIVGIAPTKEQRESFSRRDLVD</sequence>